<accession>A0A4Z1KA83</accession>
<dbReference type="AlphaFoldDB" id="A0A4Z1KA83"/>
<evidence type="ECO:0000256" key="1">
    <source>
        <dbReference type="SAM" id="MobiDB-lite"/>
    </source>
</evidence>
<comment type="caution">
    <text evidence="3">The sequence shown here is derived from an EMBL/GenBank/DDBJ whole genome shotgun (WGS) entry which is preliminary data.</text>
</comment>
<name>A0A4Z1KA83_9HELO</name>
<protein>
    <submittedName>
        <fullName evidence="3">Uncharacterized protein</fullName>
    </submittedName>
</protein>
<feature type="transmembrane region" description="Helical" evidence="2">
    <location>
        <begin position="162"/>
        <end position="185"/>
    </location>
</feature>
<proteinExistence type="predicted"/>
<evidence type="ECO:0000313" key="4">
    <source>
        <dbReference type="Proteomes" id="UP000297280"/>
    </source>
</evidence>
<evidence type="ECO:0000313" key="3">
    <source>
        <dbReference type="EMBL" id="TGO83033.1"/>
    </source>
</evidence>
<evidence type="ECO:0000256" key="2">
    <source>
        <dbReference type="SAM" id="Phobius"/>
    </source>
</evidence>
<keyword evidence="2" id="KW-1133">Transmembrane helix</keyword>
<dbReference type="EMBL" id="PQXO01000714">
    <property type="protein sequence ID" value="TGO83033.1"/>
    <property type="molecule type" value="Genomic_DNA"/>
</dbReference>
<keyword evidence="2" id="KW-0812">Transmembrane</keyword>
<feature type="transmembrane region" description="Helical" evidence="2">
    <location>
        <begin position="121"/>
        <end position="142"/>
    </location>
</feature>
<sequence length="218" mass="24897">MSGSENRRRYQPRSEVRRAAAAEIPSLPPTLTNDHHHIHLTNQGDGRSVEEERDLLLFEYQLREGETVRAAGLQLEQMEFNHYLRMREMRLDPGFRERELLLREREMGLRERQWRLRAQKIIFFSFLALFGAYVLILFLRLRANNYVAEGEGGEGGEGGEEIEWVVVPVAVVVAVQTPAVIVSVVEWKIRRDATGYGDDAFGDLITVGWVYGGGRGAQ</sequence>
<gene>
    <name evidence="3" type="ORF">BPOR_0715g00010</name>
</gene>
<dbReference type="Proteomes" id="UP000297280">
    <property type="component" value="Unassembled WGS sequence"/>
</dbReference>
<reference evidence="3 4" key="1">
    <citation type="submission" date="2017-12" db="EMBL/GenBank/DDBJ databases">
        <title>Comparative genomics of Botrytis spp.</title>
        <authorList>
            <person name="Valero-Jimenez C.A."/>
            <person name="Tapia P."/>
            <person name="Veloso J."/>
            <person name="Silva-Moreno E."/>
            <person name="Staats M."/>
            <person name="Valdes J.H."/>
            <person name="Van Kan J.A.L."/>
        </authorList>
    </citation>
    <scope>NUCLEOTIDE SEQUENCE [LARGE SCALE GENOMIC DNA]</scope>
    <source>
        <strain evidence="3 4">MUCL3349</strain>
    </source>
</reference>
<feature type="region of interest" description="Disordered" evidence="1">
    <location>
        <begin position="25"/>
        <end position="46"/>
    </location>
</feature>
<keyword evidence="2" id="KW-0472">Membrane</keyword>
<organism evidence="3 4">
    <name type="scientific">Botrytis porri</name>
    <dbReference type="NCBI Taxonomy" id="87229"/>
    <lineage>
        <taxon>Eukaryota</taxon>
        <taxon>Fungi</taxon>
        <taxon>Dikarya</taxon>
        <taxon>Ascomycota</taxon>
        <taxon>Pezizomycotina</taxon>
        <taxon>Leotiomycetes</taxon>
        <taxon>Helotiales</taxon>
        <taxon>Sclerotiniaceae</taxon>
        <taxon>Botrytis</taxon>
    </lineage>
</organism>
<keyword evidence="4" id="KW-1185">Reference proteome</keyword>